<accession>A0ABV4NVM7</accession>
<proteinExistence type="predicted"/>
<protein>
    <submittedName>
        <fullName evidence="2">Uncharacterized protein</fullName>
    </submittedName>
</protein>
<dbReference type="EMBL" id="JBGMEK010000006">
    <property type="protein sequence ID" value="MFA0810166.1"/>
    <property type="molecule type" value="Genomic_DNA"/>
</dbReference>
<keyword evidence="3" id="KW-1185">Reference proteome</keyword>
<keyword evidence="1" id="KW-0472">Membrane</keyword>
<dbReference type="RefSeq" id="WP_371837778.1">
    <property type="nucleotide sequence ID" value="NZ_JBGMEK010000006.1"/>
</dbReference>
<organism evidence="2 3">
    <name type="scientific">Microbulbifer epialgicus</name>
    <dbReference type="NCBI Taxonomy" id="393907"/>
    <lineage>
        <taxon>Bacteria</taxon>
        <taxon>Pseudomonadati</taxon>
        <taxon>Pseudomonadota</taxon>
        <taxon>Gammaproteobacteria</taxon>
        <taxon>Cellvibrionales</taxon>
        <taxon>Microbulbiferaceae</taxon>
        <taxon>Microbulbifer</taxon>
    </lineage>
</organism>
<keyword evidence="1" id="KW-1133">Transmembrane helix</keyword>
<gene>
    <name evidence="2" type="ORF">ACCI49_04470</name>
</gene>
<evidence type="ECO:0000256" key="1">
    <source>
        <dbReference type="SAM" id="Phobius"/>
    </source>
</evidence>
<feature type="transmembrane region" description="Helical" evidence="1">
    <location>
        <begin position="29"/>
        <end position="47"/>
    </location>
</feature>
<feature type="transmembrane region" description="Helical" evidence="1">
    <location>
        <begin position="5"/>
        <end position="23"/>
    </location>
</feature>
<keyword evidence="1" id="KW-0812">Transmembrane</keyword>
<name>A0ABV4NVM7_9GAMM</name>
<reference evidence="2 3" key="1">
    <citation type="submission" date="2024-08" db="EMBL/GenBank/DDBJ databases">
        <authorList>
            <person name="Ishaq N."/>
        </authorList>
    </citation>
    <scope>NUCLEOTIDE SEQUENCE [LARGE SCALE GENOMIC DNA]</scope>
    <source>
        <strain evidence="2 3">DSM 18651</strain>
    </source>
</reference>
<evidence type="ECO:0000313" key="2">
    <source>
        <dbReference type="EMBL" id="MFA0810166.1"/>
    </source>
</evidence>
<dbReference type="Proteomes" id="UP001569428">
    <property type="component" value="Unassembled WGS sequence"/>
</dbReference>
<evidence type="ECO:0000313" key="3">
    <source>
        <dbReference type="Proteomes" id="UP001569428"/>
    </source>
</evidence>
<comment type="caution">
    <text evidence="2">The sequence shown here is derived from an EMBL/GenBank/DDBJ whole genome shotgun (WGS) entry which is preliminary data.</text>
</comment>
<sequence>MNIKYFAFAGIVLMPALLFAFGFVHEEKLAIYVFFAYLTMMSLWVVVQGGGYSRIFFLYYWCLC</sequence>